<accession>A0A6I6C7G3</accession>
<reference evidence="2 3" key="1">
    <citation type="submission" date="2019-11" db="EMBL/GenBank/DDBJ databases">
        <title>Complete genome sequence of Spiroplasma tabanidicola TAUS-1 (DSM 22603).</title>
        <authorList>
            <person name="Huang C.-T."/>
            <person name="Lin Y.-C."/>
            <person name="Kuo C.-H."/>
        </authorList>
    </citation>
    <scope>NUCLEOTIDE SEQUENCE [LARGE SCALE GENOMIC DNA]</scope>
    <source>
        <strain evidence="2 3">TAUS-1</strain>
    </source>
</reference>
<name>A0A6I6C7G3_9MOLU</name>
<evidence type="ECO:0000313" key="2">
    <source>
        <dbReference type="EMBL" id="QGS52150.1"/>
    </source>
</evidence>
<keyword evidence="1" id="KW-0812">Transmembrane</keyword>
<gene>
    <name evidence="2" type="ORF">STABA_v1c07940</name>
</gene>
<feature type="transmembrane region" description="Helical" evidence="1">
    <location>
        <begin position="83"/>
        <end position="104"/>
    </location>
</feature>
<keyword evidence="1" id="KW-1133">Transmembrane helix</keyword>
<feature type="transmembrane region" description="Helical" evidence="1">
    <location>
        <begin position="137"/>
        <end position="155"/>
    </location>
</feature>
<keyword evidence="3" id="KW-1185">Reference proteome</keyword>
<protein>
    <submittedName>
        <fullName evidence="2">Uncharacterized protein</fullName>
    </submittedName>
</protein>
<evidence type="ECO:0000256" key="1">
    <source>
        <dbReference type="SAM" id="Phobius"/>
    </source>
</evidence>
<dbReference type="OrthoDB" id="400297at2"/>
<sequence>MKNNKNKYNVLKELRKDQRDAHKDFVNNKVDEVLDDYVEKHSEYISSKKLRWYDYIIIVFISILITGLSFIISIYGFKDITRTNYFTAAAGFLGLFIWIVYGFVINRRTAKFYNDSRRRYSSTLSPEEALSRRINKCFFFGSIILLIISLICYFSI</sequence>
<dbReference type="Proteomes" id="UP000424468">
    <property type="component" value="Chromosome"/>
</dbReference>
<dbReference type="AlphaFoldDB" id="A0A6I6C7G3"/>
<keyword evidence="1" id="KW-0472">Membrane</keyword>
<feature type="transmembrane region" description="Helical" evidence="1">
    <location>
        <begin position="55"/>
        <end position="77"/>
    </location>
</feature>
<evidence type="ECO:0000313" key="3">
    <source>
        <dbReference type="Proteomes" id="UP000424468"/>
    </source>
</evidence>
<dbReference type="EMBL" id="CP046276">
    <property type="protein sequence ID" value="QGS52150.1"/>
    <property type="molecule type" value="Genomic_DNA"/>
</dbReference>
<dbReference type="KEGG" id="stab:STABA_v1c07940"/>
<proteinExistence type="predicted"/>
<dbReference type="RefSeq" id="WP_156006817.1">
    <property type="nucleotide sequence ID" value="NZ_CP046276.1"/>
</dbReference>
<organism evidence="2 3">
    <name type="scientific">Spiroplasma tabanidicola</name>
    <dbReference type="NCBI Taxonomy" id="324079"/>
    <lineage>
        <taxon>Bacteria</taxon>
        <taxon>Bacillati</taxon>
        <taxon>Mycoplasmatota</taxon>
        <taxon>Mollicutes</taxon>
        <taxon>Entomoplasmatales</taxon>
        <taxon>Spiroplasmataceae</taxon>
        <taxon>Spiroplasma</taxon>
    </lineage>
</organism>